<evidence type="ECO:0000256" key="3">
    <source>
        <dbReference type="ARBA" id="ARBA00022692"/>
    </source>
</evidence>
<evidence type="ECO:0000256" key="6">
    <source>
        <dbReference type="ARBA" id="ARBA00023315"/>
    </source>
</evidence>
<keyword evidence="6 7" id="KW-0012">Acyltransferase</keyword>
<comment type="similarity">
    <text evidence="7">Belongs to the DHHC palmitoyltransferase family.</text>
</comment>
<dbReference type="OrthoDB" id="331948at2759"/>
<evidence type="ECO:0000256" key="4">
    <source>
        <dbReference type="ARBA" id="ARBA00022989"/>
    </source>
</evidence>
<comment type="catalytic activity">
    <reaction evidence="7">
        <text>L-cysteinyl-[protein] + hexadecanoyl-CoA = S-hexadecanoyl-L-cysteinyl-[protein] + CoA</text>
        <dbReference type="Rhea" id="RHEA:36683"/>
        <dbReference type="Rhea" id="RHEA-COMP:10131"/>
        <dbReference type="Rhea" id="RHEA-COMP:11032"/>
        <dbReference type="ChEBI" id="CHEBI:29950"/>
        <dbReference type="ChEBI" id="CHEBI:57287"/>
        <dbReference type="ChEBI" id="CHEBI:57379"/>
        <dbReference type="ChEBI" id="CHEBI:74151"/>
        <dbReference type="EC" id="2.3.1.225"/>
    </reaction>
</comment>
<evidence type="ECO:0000256" key="7">
    <source>
        <dbReference type="RuleBase" id="RU079119"/>
    </source>
</evidence>
<comment type="caution">
    <text evidence="9">The sequence shown here is derived from an EMBL/GenBank/DDBJ whole genome shotgun (WGS) entry which is preliminary data.</text>
</comment>
<evidence type="ECO:0000256" key="5">
    <source>
        <dbReference type="ARBA" id="ARBA00023136"/>
    </source>
</evidence>
<keyword evidence="3 7" id="KW-0812">Transmembrane</keyword>
<feature type="transmembrane region" description="Helical" evidence="7">
    <location>
        <begin position="214"/>
        <end position="238"/>
    </location>
</feature>
<dbReference type="Pfam" id="PF01529">
    <property type="entry name" value="DHHC"/>
    <property type="match status" value="1"/>
</dbReference>
<dbReference type="InterPro" id="IPR001594">
    <property type="entry name" value="Palmitoyltrfase_DHHC"/>
</dbReference>
<keyword evidence="5 7" id="KW-0472">Membrane</keyword>
<feature type="transmembrane region" description="Helical" evidence="7">
    <location>
        <begin position="250"/>
        <end position="278"/>
    </location>
</feature>
<reference evidence="9 10" key="1">
    <citation type="journal article" date="2018" name="Sci. Rep.">
        <title>Comparative analysis of the Pocillopora damicornis genome highlights role of immune system in coral evolution.</title>
        <authorList>
            <person name="Cunning R."/>
            <person name="Bay R.A."/>
            <person name="Gillette P."/>
            <person name="Baker A.C."/>
            <person name="Traylor-Knowles N."/>
        </authorList>
    </citation>
    <scope>NUCLEOTIDE SEQUENCE [LARGE SCALE GENOMIC DNA]</scope>
    <source>
        <strain evidence="9">RSMAS</strain>
        <tissue evidence="9">Whole animal</tissue>
    </source>
</reference>
<proteinExistence type="inferred from homology"/>
<dbReference type="EMBL" id="RCHS01000548">
    <property type="protein sequence ID" value="RMX58054.1"/>
    <property type="molecule type" value="Genomic_DNA"/>
</dbReference>
<dbReference type="STRING" id="46731.A0A3M6UX04"/>
<dbReference type="PROSITE" id="PS50216">
    <property type="entry name" value="DHHC"/>
    <property type="match status" value="1"/>
</dbReference>
<dbReference type="Proteomes" id="UP000275408">
    <property type="component" value="Unassembled WGS sequence"/>
</dbReference>
<evidence type="ECO:0000313" key="10">
    <source>
        <dbReference type="Proteomes" id="UP000275408"/>
    </source>
</evidence>
<dbReference type="GO" id="GO:0019706">
    <property type="term" value="F:protein-cysteine S-palmitoyltransferase activity"/>
    <property type="evidence" value="ECO:0007669"/>
    <property type="project" value="UniProtKB-EC"/>
</dbReference>
<dbReference type="EC" id="2.3.1.225" evidence="7"/>
<comment type="subcellular location">
    <subcellularLocation>
        <location evidence="1">Membrane</location>
        <topology evidence="1">Multi-pass membrane protein</topology>
    </subcellularLocation>
</comment>
<evidence type="ECO:0000259" key="8">
    <source>
        <dbReference type="Pfam" id="PF01529"/>
    </source>
</evidence>
<dbReference type="GO" id="GO:0016020">
    <property type="term" value="C:membrane"/>
    <property type="evidence" value="ECO:0007669"/>
    <property type="project" value="UniProtKB-SubCell"/>
</dbReference>
<comment type="domain">
    <text evidence="7">The DHHC domain is required for palmitoyltransferase activity.</text>
</comment>
<feature type="transmembrane region" description="Helical" evidence="7">
    <location>
        <begin position="115"/>
        <end position="136"/>
    </location>
</feature>
<gene>
    <name evidence="9" type="ORF">pdam_00013433</name>
</gene>
<protein>
    <recommendedName>
        <fullName evidence="7">Palmitoyltransferase</fullName>
        <ecNumber evidence="7">2.3.1.225</ecNumber>
    </recommendedName>
</protein>
<dbReference type="InterPro" id="IPR039859">
    <property type="entry name" value="PFA4/ZDH16/20/ERF2-like"/>
</dbReference>
<dbReference type="PANTHER" id="PTHR12246">
    <property type="entry name" value="PALMITOYLTRANSFERASE ZDHHC16"/>
    <property type="match status" value="1"/>
</dbReference>
<accession>A0A3M6UX04</accession>
<keyword evidence="2 7" id="KW-0808">Transferase</keyword>
<feature type="domain" description="Palmitoyltransferase DHHC" evidence="8">
    <location>
        <begin position="172"/>
        <end position="297"/>
    </location>
</feature>
<evidence type="ECO:0000256" key="1">
    <source>
        <dbReference type="ARBA" id="ARBA00004141"/>
    </source>
</evidence>
<dbReference type="AlphaFoldDB" id="A0A3M6UX04"/>
<organism evidence="9 10">
    <name type="scientific">Pocillopora damicornis</name>
    <name type="common">Cauliflower coral</name>
    <name type="synonym">Millepora damicornis</name>
    <dbReference type="NCBI Taxonomy" id="46731"/>
    <lineage>
        <taxon>Eukaryota</taxon>
        <taxon>Metazoa</taxon>
        <taxon>Cnidaria</taxon>
        <taxon>Anthozoa</taxon>
        <taxon>Hexacorallia</taxon>
        <taxon>Scleractinia</taxon>
        <taxon>Astrocoeniina</taxon>
        <taxon>Pocilloporidae</taxon>
        <taxon>Pocillopora</taxon>
    </lineage>
</organism>
<keyword evidence="10" id="KW-1185">Reference proteome</keyword>
<feature type="transmembrane region" description="Helical" evidence="7">
    <location>
        <begin position="86"/>
        <end position="109"/>
    </location>
</feature>
<sequence length="341" mass="38334">MIASEKCSSNTMEKSSLIFLSKIRLHDQAELTWYAGAVIQQLHVKHANGGLHKLETYWTSVNLAAIMGRKSNCCGLSWFVNDGIGIGCAVFTYLLIAYAEFVVVFVMLLPEVVTSAAIGVFHAIAFTLLAGLALVAHSRAMCSDPGTIPLGNCTTENLKKLQLKEGEVVLRCTRCECIKLDRAHHCSTCQRCIRKMDHHCPWINNCVGEDNQKFFVLFTMYIFLISIYALVLTIRQILICTENEWHDCTFLPVASAILLMIFLVFEGLLFGIFTLVMFCSQVSSIVKDETGIEHLKKERVIKNNSVYENLQDVFGGYFSISWFSPFTSAPLRRANFTFHDV</sequence>
<evidence type="ECO:0000256" key="2">
    <source>
        <dbReference type="ARBA" id="ARBA00022679"/>
    </source>
</evidence>
<keyword evidence="4 7" id="KW-1133">Transmembrane helix</keyword>
<evidence type="ECO:0000313" key="9">
    <source>
        <dbReference type="EMBL" id="RMX58054.1"/>
    </source>
</evidence>
<name>A0A3M6UX04_POCDA</name>